<organism evidence="1 2">
    <name type="scientific">Neptunicoccus cionae</name>
    <dbReference type="NCBI Taxonomy" id="2035344"/>
    <lineage>
        <taxon>Bacteria</taxon>
        <taxon>Pseudomonadati</taxon>
        <taxon>Pseudomonadota</taxon>
        <taxon>Alphaproteobacteria</taxon>
        <taxon>Rhodobacterales</taxon>
        <taxon>Paracoccaceae</taxon>
        <taxon>Neptunicoccus</taxon>
    </lineage>
</organism>
<evidence type="ECO:0000313" key="2">
    <source>
        <dbReference type="Proteomes" id="UP000628017"/>
    </source>
</evidence>
<gene>
    <name evidence="1" type="ORF">GCM10011498_00160</name>
</gene>
<sequence length="106" mass="12020">MDAHEDTLRIQVLSVSDTGRRHRWSDNEKIRIFEESISDGVTLAEDARRHCTAPCKLDHLELEFLAATFLAERRSGSGESIQVHGRAESVYGKAGQRWHDGGWDFP</sequence>
<reference evidence="1" key="1">
    <citation type="journal article" date="2014" name="Int. J. Syst. Evol. Microbiol.">
        <title>Complete genome sequence of Corynebacterium casei LMG S-19264T (=DSM 44701T), isolated from a smear-ripened cheese.</title>
        <authorList>
            <consortium name="US DOE Joint Genome Institute (JGI-PGF)"/>
            <person name="Walter F."/>
            <person name="Albersmeier A."/>
            <person name="Kalinowski J."/>
            <person name="Ruckert C."/>
        </authorList>
    </citation>
    <scope>NUCLEOTIDE SEQUENCE</scope>
    <source>
        <strain evidence="1">CGMCC 1.15880</strain>
    </source>
</reference>
<protein>
    <submittedName>
        <fullName evidence="1">Uncharacterized protein</fullName>
    </submittedName>
</protein>
<keyword evidence="2" id="KW-1185">Reference proteome</keyword>
<proteinExistence type="predicted"/>
<comment type="caution">
    <text evidence="1">The sequence shown here is derived from an EMBL/GenBank/DDBJ whole genome shotgun (WGS) entry which is preliminary data.</text>
</comment>
<dbReference type="RefSeq" id="WP_188669720.1">
    <property type="nucleotide sequence ID" value="NZ_BMKA01000001.1"/>
</dbReference>
<name>A0A916VME7_9RHOB</name>
<dbReference type="Proteomes" id="UP000628017">
    <property type="component" value="Unassembled WGS sequence"/>
</dbReference>
<accession>A0A916VME7</accession>
<reference evidence="1" key="2">
    <citation type="submission" date="2020-09" db="EMBL/GenBank/DDBJ databases">
        <authorList>
            <person name="Sun Q."/>
            <person name="Zhou Y."/>
        </authorList>
    </citation>
    <scope>NUCLEOTIDE SEQUENCE</scope>
    <source>
        <strain evidence="1">CGMCC 1.15880</strain>
    </source>
</reference>
<dbReference type="AlphaFoldDB" id="A0A916VME7"/>
<dbReference type="EMBL" id="BMKA01000001">
    <property type="protein sequence ID" value="GGA04835.1"/>
    <property type="molecule type" value="Genomic_DNA"/>
</dbReference>
<evidence type="ECO:0000313" key="1">
    <source>
        <dbReference type="EMBL" id="GGA04835.1"/>
    </source>
</evidence>